<dbReference type="InterPro" id="IPR029479">
    <property type="entry name" value="Nitroreductase"/>
</dbReference>
<feature type="domain" description="Nitroreductase" evidence="1">
    <location>
        <begin position="8"/>
        <end position="178"/>
    </location>
</feature>
<gene>
    <name evidence="2" type="ORF">J2Z32_000652</name>
</gene>
<dbReference type="Proteomes" id="UP001519272">
    <property type="component" value="Unassembled WGS sequence"/>
</dbReference>
<evidence type="ECO:0000313" key="2">
    <source>
        <dbReference type="EMBL" id="MBP1904035.1"/>
    </source>
</evidence>
<protein>
    <submittedName>
        <fullName evidence="2">Oxidoreductase (Fatty acid repression mutant protein)</fullName>
    </submittedName>
</protein>
<accession>A0ABS4FN91</accession>
<comment type="caution">
    <text evidence="2">The sequence shown here is derived from an EMBL/GenBank/DDBJ whole genome shotgun (WGS) entry which is preliminary data.</text>
</comment>
<dbReference type="CDD" id="cd02140">
    <property type="entry name" value="Frm2-like"/>
    <property type="match status" value="1"/>
</dbReference>
<evidence type="ECO:0000259" key="1">
    <source>
        <dbReference type="Pfam" id="PF00881"/>
    </source>
</evidence>
<dbReference type="PANTHER" id="PTHR43035">
    <property type="entry name" value="FATTY ACID REPRESSION MUTANT PROTEIN 2-RELATED"/>
    <property type="match status" value="1"/>
</dbReference>
<dbReference type="SUPFAM" id="SSF55469">
    <property type="entry name" value="FMN-dependent nitroreductase-like"/>
    <property type="match status" value="1"/>
</dbReference>
<evidence type="ECO:0000313" key="3">
    <source>
        <dbReference type="Proteomes" id="UP001519272"/>
    </source>
</evidence>
<dbReference type="InterPro" id="IPR000415">
    <property type="entry name" value="Nitroreductase-like"/>
</dbReference>
<dbReference type="InterPro" id="IPR033877">
    <property type="entry name" value="Frm2/Hbn1"/>
</dbReference>
<reference evidence="2 3" key="1">
    <citation type="submission" date="2021-03" db="EMBL/GenBank/DDBJ databases">
        <title>Genomic Encyclopedia of Type Strains, Phase IV (KMG-IV): sequencing the most valuable type-strain genomes for metagenomic binning, comparative biology and taxonomic classification.</title>
        <authorList>
            <person name="Goeker M."/>
        </authorList>
    </citation>
    <scope>NUCLEOTIDE SEQUENCE [LARGE SCALE GENOMIC DNA]</scope>
    <source>
        <strain evidence="2 3">DSM 14349</strain>
    </source>
</reference>
<name>A0ABS4FN91_9BACL</name>
<proteinExistence type="predicted"/>
<dbReference type="RefSeq" id="WP_210087713.1">
    <property type="nucleotide sequence ID" value="NZ_JAGGKG010000002.1"/>
</dbReference>
<keyword evidence="3" id="KW-1185">Reference proteome</keyword>
<organism evidence="2 3">
    <name type="scientific">Paenibacillus turicensis</name>
    <dbReference type="NCBI Taxonomy" id="160487"/>
    <lineage>
        <taxon>Bacteria</taxon>
        <taxon>Bacillati</taxon>
        <taxon>Bacillota</taxon>
        <taxon>Bacilli</taxon>
        <taxon>Bacillales</taxon>
        <taxon>Paenibacillaceae</taxon>
        <taxon>Paenibacillus</taxon>
    </lineage>
</organism>
<dbReference type="EMBL" id="JAGGKG010000002">
    <property type="protein sequence ID" value="MBP1904035.1"/>
    <property type="molecule type" value="Genomic_DNA"/>
</dbReference>
<sequence>MSEFLKAVKERRSIYGLSKEAVIPDERVEELVGEAVLHSPTSFNSQSSRVVILFGAQHDKFWNVIVKEALRKVVPEANFTPTEEKLASFQSGRGTVLFFEDQDVIKSLQEQFALYADNFPIWSDQASGILQYVVWTALSDEGVGASLQHYNPLIDEAVANEFNIPASWKLRAQMPFGKPTAAPGEKEYKPLAERVKVFKS</sequence>
<dbReference type="Pfam" id="PF00881">
    <property type="entry name" value="Nitroreductase"/>
    <property type="match status" value="1"/>
</dbReference>
<dbReference type="Gene3D" id="3.40.109.10">
    <property type="entry name" value="NADH Oxidase"/>
    <property type="match status" value="1"/>
</dbReference>
<dbReference type="PANTHER" id="PTHR43035:SF1">
    <property type="entry name" value="FATTY ACID REPRESSION MUTANT PROTEIN 2-RELATED"/>
    <property type="match status" value="1"/>
</dbReference>